<evidence type="ECO:0000259" key="3">
    <source>
        <dbReference type="Pfam" id="PF20434"/>
    </source>
</evidence>
<dbReference type="InterPro" id="IPR049492">
    <property type="entry name" value="BD-FAE-like_dom"/>
</dbReference>
<evidence type="ECO:0000313" key="5">
    <source>
        <dbReference type="Proteomes" id="UP000066284"/>
    </source>
</evidence>
<dbReference type="PANTHER" id="PTHR48081:SF9">
    <property type="entry name" value="CARBOXYLESTERASE"/>
    <property type="match status" value="1"/>
</dbReference>
<proteinExistence type="predicted"/>
<dbReference type="KEGG" id="nio:NITINOP_0600"/>
<dbReference type="Gene3D" id="3.40.50.1820">
    <property type="entry name" value="alpha/beta hydrolase"/>
    <property type="match status" value="1"/>
</dbReference>
<dbReference type="Pfam" id="PF20434">
    <property type="entry name" value="BD-FAE"/>
    <property type="match status" value="1"/>
</dbReference>
<reference evidence="5" key="1">
    <citation type="submission" date="2015-09" db="EMBL/GenBank/DDBJ databases">
        <authorList>
            <person name="Daims H."/>
        </authorList>
    </citation>
    <scope>NUCLEOTIDE SEQUENCE [LARGE SCALE GENOMIC DNA]</scope>
</reference>
<feature type="signal peptide" evidence="2">
    <location>
        <begin position="1"/>
        <end position="27"/>
    </location>
</feature>
<evidence type="ECO:0000256" key="2">
    <source>
        <dbReference type="SAM" id="SignalP"/>
    </source>
</evidence>
<dbReference type="GO" id="GO:0016787">
    <property type="term" value="F:hydrolase activity"/>
    <property type="evidence" value="ECO:0007669"/>
    <property type="project" value="UniProtKB-KW"/>
</dbReference>
<dbReference type="InterPro" id="IPR050300">
    <property type="entry name" value="GDXG_lipolytic_enzyme"/>
</dbReference>
<sequence length="290" mass="32082">MNGLSFRLHWMLPALFPLALTACSSAAFTVANLPTYFEEITVVRDQMYGPDPSHLLDIYTSAHASNQLREVIVFFYGGRWTEGTKNDYRFIGATLVSRGYIVVIPDYRKYPDVRFPTFVEDGAKALAWVHDHIAEWQGDPQRIHVVGHSAGAHIGALLAADAHYLADAGKDRSIIRDVVGLAGPYSFTPSDPDLQDLFGPPANYPNMQVTTFIDGAQPPMLLLHGEADTRVKPYNLEKLRQRITEQGGCVRAIVYPDVGHSGILAALSWLNPSSAPVVEDIVRFFHSCES</sequence>
<dbReference type="Proteomes" id="UP000066284">
    <property type="component" value="Chromosome 1"/>
</dbReference>
<name>A0A0S4KMJ3_9BACT</name>
<dbReference type="STRING" id="1715989.NITINOP_0600"/>
<gene>
    <name evidence="4" type="ORF">NITINOP_0600</name>
</gene>
<feature type="chain" id="PRO_5006623427" evidence="2">
    <location>
        <begin position="28"/>
        <end position="290"/>
    </location>
</feature>
<dbReference type="EMBL" id="LN885086">
    <property type="protein sequence ID" value="CUQ65575.1"/>
    <property type="molecule type" value="Genomic_DNA"/>
</dbReference>
<dbReference type="InterPro" id="IPR029058">
    <property type="entry name" value="AB_hydrolase_fold"/>
</dbReference>
<dbReference type="OrthoDB" id="9775851at2"/>
<evidence type="ECO:0000313" key="4">
    <source>
        <dbReference type="EMBL" id="CUQ65575.1"/>
    </source>
</evidence>
<keyword evidence="2" id="KW-0732">Signal</keyword>
<dbReference type="SUPFAM" id="SSF53474">
    <property type="entry name" value="alpha/beta-Hydrolases"/>
    <property type="match status" value="1"/>
</dbReference>
<dbReference type="PANTHER" id="PTHR48081">
    <property type="entry name" value="AB HYDROLASE SUPERFAMILY PROTEIN C4A8.06C"/>
    <property type="match status" value="1"/>
</dbReference>
<dbReference type="AlphaFoldDB" id="A0A0S4KMJ3"/>
<accession>A0A0S4KMJ3</accession>
<protein>
    <submittedName>
        <fullName evidence="4">Esterase/lipase/thioesterase family protein</fullName>
    </submittedName>
</protein>
<evidence type="ECO:0000256" key="1">
    <source>
        <dbReference type="ARBA" id="ARBA00022801"/>
    </source>
</evidence>
<keyword evidence="5" id="KW-1185">Reference proteome</keyword>
<organism evidence="4 5">
    <name type="scientific">Candidatus Nitrospira inopinata</name>
    <dbReference type="NCBI Taxonomy" id="1715989"/>
    <lineage>
        <taxon>Bacteria</taxon>
        <taxon>Pseudomonadati</taxon>
        <taxon>Nitrospirota</taxon>
        <taxon>Nitrospiria</taxon>
        <taxon>Nitrospirales</taxon>
        <taxon>Nitrospiraceae</taxon>
        <taxon>Nitrospira</taxon>
    </lineage>
</organism>
<dbReference type="RefSeq" id="WP_158023161.1">
    <property type="nucleotide sequence ID" value="NZ_LN885086.1"/>
</dbReference>
<feature type="domain" description="BD-FAE-like" evidence="3">
    <location>
        <begin position="56"/>
        <end position="241"/>
    </location>
</feature>
<keyword evidence="1" id="KW-0378">Hydrolase</keyword>
<dbReference type="PROSITE" id="PS51257">
    <property type="entry name" value="PROKAR_LIPOPROTEIN"/>
    <property type="match status" value="1"/>
</dbReference>